<dbReference type="Pfam" id="PF00899">
    <property type="entry name" value="ThiF"/>
    <property type="match status" value="1"/>
</dbReference>
<dbReference type="GO" id="GO:0005737">
    <property type="term" value="C:cytoplasm"/>
    <property type="evidence" value="ECO:0007669"/>
    <property type="project" value="TreeGrafter"/>
</dbReference>
<dbReference type="InterPro" id="IPR045886">
    <property type="entry name" value="ThiF/MoeB/HesA"/>
</dbReference>
<dbReference type="CDD" id="cd00757">
    <property type="entry name" value="ThiF_MoeB_HesA_family"/>
    <property type="match status" value="1"/>
</dbReference>
<dbReference type="InterPro" id="IPR035985">
    <property type="entry name" value="Ubiquitin-activating_enz"/>
</dbReference>
<dbReference type="InterPro" id="IPR000594">
    <property type="entry name" value="ThiF_NAD_FAD-bd"/>
</dbReference>
<dbReference type="PANTHER" id="PTHR10953">
    <property type="entry name" value="UBIQUITIN-ACTIVATING ENZYME E1"/>
    <property type="match status" value="1"/>
</dbReference>
<evidence type="ECO:0000313" key="4">
    <source>
        <dbReference type="Proteomes" id="UP000259221"/>
    </source>
</evidence>
<organism evidence="3 4">
    <name type="scientific">Gardnerella vaginalis</name>
    <dbReference type="NCBI Taxonomy" id="2702"/>
    <lineage>
        <taxon>Bacteria</taxon>
        <taxon>Bacillati</taxon>
        <taxon>Actinomycetota</taxon>
        <taxon>Actinomycetes</taxon>
        <taxon>Bifidobacteriales</taxon>
        <taxon>Bifidobacteriaceae</taxon>
        <taxon>Gardnerella</taxon>
    </lineage>
</organism>
<name>A0A3E1IZN9_GARVA</name>
<comment type="caution">
    <text evidence="3">The sequence shown here is derived from an EMBL/GenBank/DDBJ whole genome shotgun (WGS) entry which is preliminary data.</text>
</comment>
<dbReference type="GO" id="GO:0008641">
    <property type="term" value="F:ubiquitin-like modifier activating enzyme activity"/>
    <property type="evidence" value="ECO:0007669"/>
    <property type="project" value="InterPro"/>
</dbReference>
<evidence type="ECO:0000259" key="2">
    <source>
        <dbReference type="Pfam" id="PF00899"/>
    </source>
</evidence>
<dbReference type="RefSeq" id="WP_116712371.1">
    <property type="nucleotide sequence ID" value="NZ_LRTV01000008.1"/>
</dbReference>
<dbReference type="AlphaFoldDB" id="A0A3E1IZN9"/>
<comment type="similarity">
    <text evidence="1">Belongs to the HesA/MoeB/ThiF family.</text>
</comment>
<dbReference type="OrthoDB" id="9804286at2"/>
<dbReference type="Gene3D" id="3.40.50.720">
    <property type="entry name" value="NAD(P)-binding Rossmann-like Domain"/>
    <property type="match status" value="1"/>
</dbReference>
<dbReference type="Proteomes" id="UP000259221">
    <property type="component" value="Unassembled WGS sequence"/>
</dbReference>
<dbReference type="GO" id="GO:0016779">
    <property type="term" value="F:nucleotidyltransferase activity"/>
    <property type="evidence" value="ECO:0007669"/>
    <property type="project" value="TreeGrafter"/>
</dbReference>
<dbReference type="GO" id="GO:0004792">
    <property type="term" value="F:thiosulfate-cyanide sulfurtransferase activity"/>
    <property type="evidence" value="ECO:0007669"/>
    <property type="project" value="TreeGrafter"/>
</dbReference>
<gene>
    <name evidence="3" type="ORF">AXE77_04335</name>
</gene>
<protein>
    <submittedName>
        <fullName evidence="3">Thiamine biosynthesis protein ThiF</fullName>
    </submittedName>
</protein>
<feature type="domain" description="THIF-type NAD/FAD binding fold" evidence="2">
    <location>
        <begin position="22"/>
        <end position="244"/>
    </location>
</feature>
<dbReference type="EMBL" id="LRTV01000008">
    <property type="protein sequence ID" value="RFD79585.1"/>
    <property type="molecule type" value="Genomic_DNA"/>
</dbReference>
<reference evidence="3 4" key="1">
    <citation type="submission" date="2016-02" db="EMBL/GenBank/DDBJ databases">
        <authorList>
            <person name="Alioto T."/>
            <person name="Alioto T."/>
        </authorList>
    </citation>
    <scope>NUCLEOTIDE SEQUENCE [LARGE SCALE GENOMIC DNA]</scope>
    <source>
        <strain evidence="3 4">NR010</strain>
    </source>
</reference>
<dbReference type="FunFam" id="3.40.50.720:FF:000080">
    <property type="entry name" value="Thiazole biosynthesis adenylyltransferase ThiF"/>
    <property type="match status" value="1"/>
</dbReference>
<proteinExistence type="inferred from homology"/>
<evidence type="ECO:0000256" key="1">
    <source>
        <dbReference type="ARBA" id="ARBA00009919"/>
    </source>
</evidence>
<dbReference type="SUPFAM" id="SSF69572">
    <property type="entry name" value="Activating enzymes of the ubiquitin-like proteins"/>
    <property type="match status" value="1"/>
</dbReference>
<dbReference type="PANTHER" id="PTHR10953:SF102">
    <property type="entry name" value="ADENYLYLTRANSFERASE AND SULFURTRANSFERASE MOCS3"/>
    <property type="match status" value="1"/>
</dbReference>
<accession>A0A3E1IZN9</accession>
<evidence type="ECO:0000313" key="3">
    <source>
        <dbReference type="EMBL" id="RFD79585.1"/>
    </source>
</evidence>
<sequence>MNNTFCNDSYSDVQELETERTSRHLLLPGFTVEHQKLLRDAKICMVGAGGLGSPCLLSLAAAGVGEITICDDDVVEISNLQRQTLYTVNQCGKSKAQCAKQRLQALSPGLKINLISRFNKNNASQLVKNHDVIIDGCDNFDTRFLIADAAWGAGTPEVYGSVLYYEGQVSVFVPGKGPCLRDLYPCPPPKETVPKSAVLGATAAIVGAMMATEVIKLITGIGNPLIGVLARYNALNNSLRHFKFSA</sequence>